<dbReference type="PANTHER" id="PTHR15396">
    <property type="entry name" value="RIBONUCLEASE P PROTEIN SUBUNIT P40"/>
    <property type="match status" value="1"/>
</dbReference>
<protein>
    <submittedName>
        <fullName evidence="1">Putative ribonuclease p 40 subunit like protein</fullName>
    </submittedName>
</protein>
<accession>R4FKX8</accession>
<organism evidence="1">
    <name type="scientific">Rhodnius prolixus</name>
    <name type="common">Triatomid bug</name>
    <dbReference type="NCBI Taxonomy" id="13249"/>
    <lineage>
        <taxon>Eukaryota</taxon>
        <taxon>Metazoa</taxon>
        <taxon>Ecdysozoa</taxon>
        <taxon>Arthropoda</taxon>
        <taxon>Hexapoda</taxon>
        <taxon>Insecta</taxon>
        <taxon>Pterygota</taxon>
        <taxon>Neoptera</taxon>
        <taxon>Paraneoptera</taxon>
        <taxon>Hemiptera</taxon>
        <taxon>Heteroptera</taxon>
        <taxon>Panheteroptera</taxon>
        <taxon>Cimicomorpha</taxon>
        <taxon>Reduviidae</taxon>
        <taxon>Triatominae</taxon>
        <taxon>Rhodnius</taxon>
    </lineage>
</organism>
<dbReference type="GO" id="GO:0000172">
    <property type="term" value="C:ribonuclease MRP complex"/>
    <property type="evidence" value="ECO:0007669"/>
    <property type="project" value="TreeGrafter"/>
</dbReference>
<dbReference type="EMBL" id="GAHY01001653">
    <property type="protein sequence ID" value="JAA75857.1"/>
    <property type="molecule type" value="mRNA"/>
</dbReference>
<sequence>MLAPDICNFKLKHTHNTFSKCVLNGDQLDDIMAKHSFNHCVCAVFPDTLNLPADLNECFSSDTEYYKVSNLPVSEFVDNVFIEAFVKRGNIQGELTALSIDTLLDIDDCAAVTPKGFLVLSLNNDTFLKLGVDKGPSVALIRQKAANKIQLHINLKNTCFKPGRKNYDRIQNQLKKMNHLSMNFVFSWEPDSANVCPSSIAAYFHKRGYLVEECYLSKASRVDYNVKIPPKGADPEELFEWFGLHALGAREHPDPVHHEFLSTYPGMDMDNVGQVVYVQWTGLFTTRKLEKLLNKLRKYITDRQSIPFIGLHVQGFDDAPVSWDNKANRYLTYSDNSYSYILFPTGNVNIMKTFV</sequence>
<dbReference type="GO" id="GO:0000171">
    <property type="term" value="F:ribonuclease MRP activity"/>
    <property type="evidence" value="ECO:0007669"/>
    <property type="project" value="TreeGrafter"/>
</dbReference>
<dbReference type="HOGENOM" id="CLU_065211_2_0_1"/>
<dbReference type="VEuPathDB" id="VectorBase:RPRC013954"/>
<dbReference type="InterPro" id="IPR013893">
    <property type="entry name" value="RNase_P_Rpp40"/>
</dbReference>
<dbReference type="AlphaFoldDB" id="R4FKX8"/>
<evidence type="ECO:0000313" key="1">
    <source>
        <dbReference type="EMBL" id="JAA75857.1"/>
    </source>
</evidence>
<proteinExistence type="evidence at transcript level"/>
<dbReference type="GO" id="GO:0004526">
    <property type="term" value="F:ribonuclease P activity"/>
    <property type="evidence" value="ECO:0007669"/>
    <property type="project" value="TreeGrafter"/>
</dbReference>
<dbReference type="Pfam" id="PF08584">
    <property type="entry name" value="Ribonuc_P_40"/>
    <property type="match status" value="1"/>
</dbReference>
<dbReference type="GO" id="GO:0001682">
    <property type="term" value="P:tRNA 5'-leader removal"/>
    <property type="evidence" value="ECO:0007669"/>
    <property type="project" value="InterPro"/>
</dbReference>
<dbReference type="GO" id="GO:0030681">
    <property type="term" value="C:multimeric ribonuclease P complex"/>
    <property type="evidence" value="ECO:0007669"/>
    <property type="project" value="TreeGrafter"/>
</dbReference>
<reference evidence="1" key="1">
    <citation type="submission" date="2013-04" db="EMBL/GenBank/DDBJ databases">
        <title>An insight into the transcriptome of the digestive tract of the blood sucking bug, Rhodnius prolixus.</title>
        <authorList>
            <person name="Ribeiro J.M.C."/>
            <person name="Genta F.A."/>
            <person name="Sorgine M.H.F."/>
            <person name="Paiva-Silva G.O."/>
            <person name="Majerowicz D."/>
            <person name="Medeiros M."/>
            <person name="Koerich L."/>
            <person name="Terra W.R."/>
            <person name="Ferreira C."/>
            <person name="Pimentel A.C."/>
            <person name="Bisch P.M."/>
            <person name="Diniz M.M.P."/>
            <person name="Nascimento R."/>
            <person name="Salmon D."/>
            <person name="Silber A.M."/>
            <person name="Alves M."/>
            <person name="Oliveira M.F."/>
            <person name="Gondim K.C."/>
            <person name="Silva Neto M.A.C."/>
            <person name="Atella G.C."/>
            <person name="Araujo H."/>
            <person name="Dias F.S."/>
            <person name="Polycarpo C.R."/>
            <person name="Fampa P."/>
            <person name="Melo A.C."/>
            <person name="Tanaka A.S."/>
            <person name="Balczun C."/>
            <person name="Oliveira J.H.M."/>
            <person name="Goncalves R."/>
            <person name="Lazoski C."/>
            <person name="Pereira M.A."/>
            <person name="Rivera-Pomar R."/>
            <person name="Diambra L."/>
            <person name="Schaub G.A."/>
            <person name="Garcia E.S."/>
            <person name="Azambuja P."/>
            <person name="Braz G.R.C."/>
            <person name="Oliveira P.L."/>
        </authorList>
    </citation>
    <scope>NUCLEOTIDE SEQUENCE</scope>
</reference>
<name>R4FKX8_RHOPR</name>
<dbReference type="GO" id="GO:0000447">
    <property type="term" value="P:endonucleolytic cleavage in ITS1 to separate SSU-rRNA from 5.8S rRNA and LSU-rRNA from tricistronic rRNA transcript (SSU-rRNA, 5.8S rRNA, LSU-rRNA)"/>
    <property type="evidence" value="ECO:0007669"/>
    <property type="project" value="TreeGrafter"/>
</dbReference>
<dbReference type="PANTHER" id="PTHR15396:SF1">
    <property type="entry name" value="RIBONUCLEASE P PROTEIN SUBUNIT P40"/>
    <property type="match status" value="1"/>
</dbReference>